<organism evidence="2 3">
    <name type="scientific">Blomia tropicalis</name>
    <name type="common">Mite</name>
    <dbReference type="NCBI Taxonomy" id="40697"/>
    <lineage>
        <taxon>Eukaryota</taxon>
        <taxon>Metazoa</taxon>
        <taxon>Ecdysozoa</taxon>
        <taxon>Arthropoda</taxon>
        <taxon>Chelicerata</taxon>
        <taxon>Arachnida</taxon>
        <taxon>Acari</taxon>
        <taxon>Acariformes</taxon>
        <taxon>Sarcoptiformes</taxon>
        <taxon>Astigmata</taxon>
        <taxon>Glycyphagoidea</taxon>
        <taxon>Echimyopodidae</taxon>
        <taxon>Blomia</taxon>
    </lineage>
</organism>
<dbReference type="PANTHER" id="PTHR41158:SF2">
    <property type="entry name" value="AGAP010294-PA"/>
    <property type="match status" value="1"/>
</dbReference>
<proteinExistence type="predicted"/>
<dbReference type="Proteomes" id="UP001142055">
    <property type="component" value="Chromosome 2"/>
</dbReference>
<comment type="caution">
    <text evidence="2">The sequence shown here is derived from an EMBL/GenBank/DDBJ whole genome shotgun (WGS) entry which is preliminary data.</text>
</comment>
<dbReference type="AlphaFoldDB" id="A0A9Q0RMI5"/>
<reference evidence="2" key="1">
    <citation type="submission" date="2022-12" db="EMBL/GenBank/DDBJ databases">
        <title>Genome assemblies of Blomia tropicalis.</title>
        <authorList>
            <person name="Cui Y."/>
        </authorList>
    </citation>
    <scope>NUCLEOTIDE SEQUENCE</scope>
    <source>
        <tissue evidence="2">Adult mites</tissue>
    </source>
</reference>
<sequence length="212" mass="23520">MKFSVQFMVPFMMVMIATMVLMADATNHTNSYRQAKAFRMEKEKSLATNEISQFLNTKNIVKTIVKLVFGTSEESTATSRQVLNLLVKVLDMLKTSFTQRNARSSSSSSVRGLKESVDDAAVAGISMLKGFVRSALSTDQQCVQRHICDAASQASRESRELGYLIAQFGGYASSYVLDSQKSIPFNTNYEAARVGRSGGECRKIYNCIEKDQ</sequence>
<evidence type="ECO:0000313" key="3">
    <source>
        <dbReference type="Proteomes" id="UP001142055"/>
    </source>
</evidence>
<accession>A0A9Q0RMI5</accession>
<protein>
    <submittedName>
        <fullName evidence="2">Uncharacterized protein</fullName>
    </submittedName>
</protein>
<keyword evidence="1" id="KW-0732">Signal</keyword>
<dbReference type="PANTHER" id="PTHR41158">
    <property type="entry name" value="AGAP010294-PA"/>
    <property type="match status" value="1"/>
</dbReference>
<dbReference type="OMA" id="YLCEASK"/>
<dbReference type="EMBL" id="JAPWDV010000002">
    <property type="protein sequence ID" value="KAJ6219520.1"/>
    <property type="molecule type" value="Genomic_DNA"/>
</dbReference>
<feature type="signal peptide" evidence="1">
    <location>
        <begin position="1"/>
        <end position="25"/>
    </location>
</feature>
<dbReference type="Pfam" id="PF07841">
    <property type="entry name" value="DM4_12"/>
    <property type="match status" value="1"/>
</dbReference>
<name>A0A9Q0RMI5_BLOTA</name>
<gene>
    <name evidence="2" type="ORF">RDWZM_005332</name>
</gene>
<feature type="chain" id="PRO_5040513511" evidence="1">
    <location>
        <begin position="26"/>
        <end position="212"/>
    </location>
</feature>
<evidence type="ECO:0000256" key="1">
    <source>
        <dbReference type="SAM" id="SignalP"/>
    </source>
</evidence>
<keyword evidence="3" id="KW-1185">Reference proteome</keyword>
<dbReference type="InterPro" id="IPR006631">
    <property type="entry name" value="DM4_12"/>
</dbReference>
<evidence type="ECO:0000313" key="2">
    <source>
        <dbReference type="EMBL" id="KAJ6219520.1"/>
    </source>
</evidence>